<evidence type="ECO:0000313" key="1">
    <source>
        <dbReference type="EMBL" id="EAQ76971.1"/>
    </source>
</evidence>
<accession>A4A2P7</accession>
<dbReference type="AlphaFoldDB" id="A4A2P7"/>
<evidence type="ECO:0000313" key="2">
    <source>
        <dbReference type="Proteomes" id="UP000004358"/>
    </source>
</evidence>
<dbReference type="STRING" id="314230.DSM3645_06359"/>
<dbReference type="Proteomes" id="UP000004358">
    <property type="component" value="Unassembled WGS sequence"/>
</dbReference>
<organism evidence="1 2">
    <name type="scientific">Blastopirellula marina DSM 3645</name>
    <dbReference type="NCBI Taxonomy" id="314230"/>
    <lineage>
        <taxon>Bacteria</taxon>
        <taxon>Pseudomonadati</taxon>
        <taxon>Planctomycetota</taxon>
        <taxon>Planctomycetia</taxon>
        <taxon>Pirellulales</taxon>
        <taxon>Pirellulaceae</taxon>
        <taxon>Blastopirellula</taxon>
    </lineage>
</organism>
<dbReference type="HOGENOM" id="CLU_3285731_0_0_0"/>
<protein>
    <submittedName>
        <fullName evidence="1">Uncharacterized protein</fullName>
    </submittedName>
</protein>
<dbReference type="EMBL" id="AANZ01000048">
    <property type="protein sequence ID" value="EAQ76971.1"/>
    <property type="molecule type" value="Genomic_DNA"/>
</dbReference>
<sequence>MACAISADLAIEFILLRQFDRQLIEFDPFPIFTRLFLDVR</sequence>
<gene>
    <name evidence="1" type="ORF">DSM3645_06359</name>
</gene>
<proteinExistence type="predicted"/>
<reference evidence="1 2" key="1">
    <citation type="submission" date="2006-02" db="EMBL/GenBank/DDBJ databases">
        <authorList>
            <person name="Amann R."/>
            <person name="Ferriera S."/>
            <person name="Johnson J."/>
            <person name="Kravitz S."/>
            <person name="Halpern A."/>
            <person name="Remington K."/>
            <person name="Beeson K."/>
            <person name="Tran B."/>
            <person name="Rogers Y.-H."/>
            <person name="Friedman R."/>
            <person name="Venter J.C."/>
        </authorList>
    </citation>
    <scope>NUCLEOTIDE SEQUENCE [LARGE SCALE GENOMIC DNA]</scope>
    <source>
        <strain evidence="1 2">DSM 3645</strain>
    </source>
</reference>
<name>A4A2P7_9BACT</name>
<comment type="caution">
    <text evidence="1">The sequence shown here is derived from an EMBL/GenBank/DDBJ whole genome shotgun (WGS) entry which is preliminary data.</text>
</comment>